<proteinExistence type="inferred from homology"/>
<evidence type="ECO:0000256" key="11">
    <source>
        <dbReference type="ARBA" id="ARBA00022985"/>
    </source>
</evidence>
<keyword evidence="9 15" id="KW-0418">Kinase</keyword>
<keyword evidence="6 15" id="KW-0997">Cell inner membrane</keyword>
<dbReference type="Gene3D" id="1.10.510.10">
    <property type="entry name" value="Transferase(Phosphotransferase) domain 1"/>
    <property type="match status" value="1"/>
</dbReference>
<comment type="pathway">
    <text evidence="2 15">Bacterial outer membrane biogenesis; LPS core biosynthesis.</text>
</comment>
<keyword evidence="18" id="KW-1185">Reference proteome</keyword>
<organism evidence="17 18">
    <name type="scientific">Oceanospirillum linum</name>
    <dbReference type="NCBI Taxonomy" id="966"/>
    <lineage>
        <taxon>Bacteria</taxon>
        <taxon>Pseudomonadati</taxon>
        <taxon>Pseudomonadota</taxon>
        <taxon>Gammaproteobacteria</taxon>
        <taxon>Oceanospirillales</taxon>
        <taxon>Oceanospirillaceae</taxon>
        <taxon>Oceanospirillum</taxon>
    </lineage>
</organism>
<evidence type="ECO:0000256" key="1">
    <source>
        <dbReference type="ARBA" id="ARBA00004515"/>
    </source>
</evidence>
<dbReference type="InterPro" id="IPR011009">
    <property type="entry name" value="Kinase-like_dom_sf"/>
</dbReference>
<comment type="catalytic activity">
    <reaction evidence="14 15">
        <text>an alpha-Kdo-(2-&gt;6)-lipid IVA + ATP = a 4-O-phospho-alpha-Kdo-(2-&gt;6)-lipid IVA + ADP + H(+)</text>
        <dbReference type="Rhea" id="RHEA:74271"/>
        <dbReference type="ChEBI" id="CHEBI:15378"/>
        <dbReference type="ChEBI" id="CHEBI:30616"/>
        <dbReference type="ChEBI" id="CHEBI:176428"/>
        <dbReference type="ChEBI" id="CHEBI:193140"/>
        <dbReference type="ChEBI" id="CHEBI:456216"/>
        <dbReference type="EC" id="2.7.1.166"/>
    </reaction>
</comment>
<evidence type="ECO:0000256" key="12">
    <source>
        <dbReference type="ARBA" id="ARBA00023136"/>
    </source>
</evidence>
<evidence type="ECO:0000256" key="9">
    <source>
        <dbReference type="ARBA" id="ARBA00022777"/>
    </source>
</evidence>
<dbReference type="Proteomes" id="UP000190064">
    <property type="component" value="Unassembled WGS sequence"/>
</dbReference>
<evidence type="ECO:0000313" key="18">
    <source>
        <dbReference type="Proteomes" id="UP000190064"/>
    </source>
</evidence>
<comment type="function">
    <text evidence="15">Catalyzes the ATP-dependent phosphorylation of the 3-deoxy-D-manno-octulosonic acid (Kdo) residue in Kdo-lipid IV(A) at the 4-OH position.</text>
</comment>
<evidence type="ECO:0000256" key="4">
    <source>
        <dbReference type="ARBA" id="ARBA00011988"/>
    </source>
</evidence>
<dbReference type="NCBIfam" id="NF002475">
    <property type="entry name" value="PRK01723.1"/>
    <property type="match status" value="1"/>
</dbReference>
<dbReference type="EMBL" id="MTSD02000003">
    <property type="protein sequence ID" value="OOV87377.1"/>
    <property type="molecule type" value="Genomic_DNA"/>
</dbReference>
<dbReference type="GO" id="GO:0005886">
    <property type="term" value="C:plasma membrane"/>
    <property type="evidence" value="ECO:0007669"/>
    <property type="project" value="UniProtKB-SubCell"/>
</dbReference>
<dbReference type="PROSITE" id="PS50011">
    <property type="entry name" value="PROTEIN_KINASE_DOM"/>
    <property type="match status" value="1"/>
</dbReference>
<reference evidence="17" key="1">
    <citation type="submission" date="2017-02" db="EMBL/GenBank/DDBJ databases">
        <title>Draft Genome Sequence of the Salt Water Bacterium Oceanospirillum linum ATCC 11336.</title>
        <authorList>
            <person name="Trachtenberg A.M."/>
            <person name="Carney J.G."/>
            <person name="Linnane J.D."/>
            <person name="Rheaume B.A."/>
            <person name="Pitts N.L."/>
            <person name="Mykles D.L."/>
            <person name="Maclea K.S."/>
        </authorList>
    </citation>
    <scope>NUCLEOTIDE SEQUENCE [LARGE SCALE GENOMIC DNA]</scope>
    <source>
        <strain evidence="17">ATCC 11336</strain>
    </source>
</reference>
<dbReference type="Pfam" id="PF06293">
    <property type="entry name" value="Kdo"/>
    <property type="match status" value="1"/>
</dbReference>
<dbReference type="GO" id="GO:0005524">
    <property type="term" value="F:ATP binding"/>
    <property type="evidence" value="ECO:0007669"/>
    <property type="project" value="UniProtKB-UniRule"/>
</dbReference>
<dbReference type="GO" id="GO:0009244">
    <property type="term" value="P:lipopolysaccharide core region biosynthetic process"/>
    <property type="evidence" value="ECO:0007669"/>
    <property type="project" value="UniProtKB-UniRule"/>
</dbReference>
<evidence type="ECO:0000256" key="13">
    <source>
        <dbReference type="ARBA" id="ARBA00029511"/>
    </source>
</evidence>
<evidence type="ECO:0000256" key="10">
    <source>
        <dbReference type="ARBA" id="ARBA00022840"/>
    </source>
</evidence>
<accession>A0A1T1HCD7</accession>
<evidence type="ECO:0000256" key="14">
    <source>
        <dbReference type="ARBA" id="ARBA00034417"/>
    </source>
</evidence>
<dbReference type="InterPro" id="IPR000719">
    <property type="entry name" value="Prot_kinase_dom"/>
</dbReference>
<evidence type="ECO:0000256" key="3">
    <source>
        <dbReference type="ARBA" id="ARBA00010327"/>
    </source>
</evidence>
<keyword evidence="8 15" id="KW-0547">Nucleotide-binding</keyword>
<dbReference type="GO" id="GO:0004672">
    <property type="term" value="F:protein kinase activity"/>
    <property type="evidence" value="ECO:0007669"/>
    <property type="project" value="InterPro"/>
</dbReference>
<evidence type="ECO:0000313" key="17">
    <source>
        <dbReference type="EMBL" id="OOV87377.1"/>
    </source>
</evidence>
<dbReference type="AlphaFoldDB" id="A0A1T1HCD7"/>
<comment type="subcellular location">
    <subcellularLocation>
        <location evidence="1 15">Cell inner membrane</location>
        <topology evidence="1 15">Peripheral membrane protein</topology>
        <orientation evidence="1 15">Cytoplasmic side</orientation>
    </subcellularLocation>
</comment>
<dbReference type="InterPro" id="IPR022826">
    <property type="entry name" value="KDO_kinase"/>
</dbReference>
<name>A0A1T1HCD7_OCELI</name>
<evidence type="ECO:0000256" key="7">
    <source>
        <dbReference type="ARBA" id="ARBA00022679"/>
    </source>
</evidence>
<evidence type="ECO:0000259" key="16">
    <source>
        <dbReference type="PROSITE" id="PS50011"/>
    </source>
</evidence>
<keyword evidence="7 15" id="KW-0808">Transferase</keyword>
<dbReference type="EC" id="2.7.1.166" evidence="4 15"/>
<dbReference type="STRING" id="966.BTA35_0210475"/>
<evidence type="ECO:0000256" key="15">
    <source>
        <dbReference type="HAMAP-Rule" id="MF_00521"/>
    </source>
</evidence>
<comment type="caution">
    <text evidence="17">The sequence shown here is derived from an EMBL/GenBank/DDBJ whole genome shotgun (WGS) entry which is preliminary data.</text>
</comment>
<dbReference type="SUPFAM" id="SSF56112">
    <property type="entry name" value="Protein kinase-like (PK-like)"/>
    <property type="match status" value="1"/>
</dbReference>
<evidence type="ECO:0000256" key="6">
    <source>
        <dbReference type="ARBA" id="ARBA00022519"/>
    </source>
</evidence>
<keyword evidence="12 15" id="KW-0472">Membrane</keyword>
<dbReference type="HAMAP" id="MF_00521">
    <property type="entry name" value="KDO_kinase"/>
    <property type="match status" value="1"/>
</dbReference>
<dbReference type="UniPathway" id="UPA00958"/>
<evidence type="ECO:0000256" key="2">
    <source>
        <dbReference type="ARBA" id="ARBA00004713"/>
    </source>
</evidence>
<keyword evidence="11 15" id="KW-0448">Lipopolysaccharide biosynthesis</keyword>
<gene>
    <name evidence="15" type="primary">kdkA</name>
    <name evidence="17" type="ORF">BTA35_0210475</name>
</gene>
<comment type="similarity">
    <text evidence="3 15">Belongs to the protein kinase superfamily. KdkA/RfaP family.</text>
</comment>
<feature type="active site" evidence="15">
    <location>
        <position position="168"/>
    </location>
</feature>
<dbReference type="RefSeq" id="WP_078319739.1">
    <property type="nucleotide sequence ID" value="NZ_FXTS01000003.1"/>
</dbReference>
<evidence type="ECO:0000256" key="5">
    <source>
        <dbReference type="ARBA" id="ARBA00022475"/>
    </source>
</evidence>
<keyword evidence="10 15" id="KW-0067">ATP-binding</keyword>
<keyword evidence="5 15" id="KW-1003">Cell membrane</keyword>
<feature type="domain" description="Protein kinase" evidence="16">
    <location>
        <begin position="1"/>
        <end position="234"/>
    </location>
</feature>
<evidence type="ECO:0000256" key="8">
    <source>
        <dbReference type="ARBA" id="ARBA00022741"/>
    </source>
</evidence>
<sequence length="234" mass="27375">MTIEIYSSKKQHILYDAEHLSQIDATFFQPEYWQKQQRLTEPSGGRGQAFFIHHPDGTDYLLRHYRRGGLMAKISQDKYWFSGLEESRPWRELHITYQLHQAGLPVPKPIAARVIQRGLLYQGDLLTLKIPDARPFAHYLSAGHQALLWQEVGKTIARFHRWGLNHVDLNANNILVNPEGKVWLIDFDRCMKMPKQGGWQEQNLARLYRSVCKLTKTQNIPEERWQALQKGYKG</sequence>
<protein>
    <recommendedName>
        <fullName evidence="13 15">3-deoxy-D-manno-octulosonic acid kinase</fullName>
        <shortName evidence="15">Kdo kinase</shortName>
        <ecNumber evidence="4 15">2.7.1.166</ecNumber>
    </recommendedName>
</protein>